<dbReference type="InterPro" id="IPR000073">
    <property type="entry name" value="AB_hydrolase_1"/>
</dbReference>
<dbReference type="PRINTS" id="PR00793">
    <property type="entry name" value="PROAMNOPTASE"/>
</dbReference>
<evidence type="ECO:0000256" key="1">
    <source>
        <dbReference type="ARBA" id="ARBA00010088"/>
    </source>
</evidence>
<sequence length="304" mass="34395">MAQIQSKEDAFGTFTEGHIPFAYNGETFQTYYKLYGTLEGRTRDPLVILHGGPGLIHRYLLPYADLYKTHNIPVILYDQIGNGQSTHLKEKPPTFWILDLFMDELDNLLEHFKIRDSFNLLGHSWGGVMGSEYAVTRQPPGLKHIILANSLASIALWIQSTMQLLQAFPPEVLEGIKVGMKDPAVYYEALKIFHAKHGCIVKPTPREVVETFEAVFGPEGDTTVSASPLLSGWSVIDRLHNVKASALVVNGIWDIGQDFVCAPFFYKIPKAKWVRFDDCSHMPHWENRERCMKIVGDFLTADLE</sequence>
<dbReference type="PANTHER" id="PTHR43798">
    <property type="entry name" value="MONOACYLGLYCEROL LIPASE"/>
    <property type="match status" value="1"/>
</dbReference>
<dbReference type="Pfam" id="PF12697">
    <property type="entry name" value="Abhydrolase_6"/>
    <property type="match status" value="1"/>
</dbReference>
<keyword evidence="2" id="KW-0378">Hydrolase</keyword>
<dbReference type="EMBL" id="BPWL01000005">
    <property type="protein sequence ID" value="GJJ10662.1"/>
    <property type="molecule type" value="Genomic_DNA"/>
</dbReference>
<evidence type="ECO:0000313" key="5">
    <source>
        <dbReference type="Proteomes" id="UP001050691"/>
    </source>
</evidence>
<dbReference type="Proteomes" id="UP001050691">
    <property type="component" value="Unassembled WGS sequence"/>
</dbReference>
<evidence type="ECO:0000256" key="2">
    <source>
        <dbReference type="ARBA" id="ARBA00022801"/>
    </source>
</evidence>
<comment type="similarity">
    <text evidence="1">Belongs to the peptidase S33 family.</text>
</comment>
<feature type="domain" description="AB hydrolase-1" evidence="3">
    <location>
        <begin position="46"/>
        <end position="291"/>
    </location>
</feature>
<evidence type="ECO:0000259" key="3">
    <source>
        <dbReference type="Pfam" id="PF12697"/>
    </source>
</evidence>
<name>A0AAV5AAQ1_9AGAM</name>
<keyword evidence="5" id="KW-1185">Reference proteome</keyword>
<gene>
    <name evidence="4" type="ORF">Clacol_004889</name>
</gene>
<comment type="caution">
    <text evidence="4">The sequence shown here is derived from an EMBL/GenBank/DDBJ whole genome shotgun (WGS) entry which is preliminary data.</text>
</comment>
<dbReference type="InterPro" id="IPR029058">
    <property type="entry name" value="AB_hydrolase_fold"/>
</dbReference>
<dbReference type="InterPro" id="IPR050266">
    <property type="entry name" value="AB_hydrolase_sf"/>
</dbReference>
<evidence type="ECO:0000313" key="4">
    <source>
        <dbReference type="EMBL" id="GJJ10662.1"/>
    </source>
</evidence>
<dbReference type="InterPro" id="IPR002410">
    <property type="entry name" value="Peptidase_S33"/>
</dbReference>
<protein>
    <recommendedName>
        <fullName evidence="3">AB hydrolase-1 domain-containing protein</fullName>
    </recommendedName>
</protein>
<proteinExistence type="inferred from homology"/>
<dbReference type="SUPFAM" id="SSF53474">
    <property type="entry name" value="alpha/beta-Hydrolases"/>
    <property type="match status" value="1"/>
</dbReference>
<dbReference type="AlphaFoldDB" id="A0AAV5AAQ1"/>
<dbReference type="GO" id="GO:0006508">
    <property type="term" value="P:proteolysis"/>
    <property type="evidence" value="ECO:0007669"/>
    <property type="project" value="InterPro"/>
</dbReference>
<reference evidence="4" key="1">
    <citation type="submission" date="2021-10" db="EMBL/GenBank/DDBJ databases">
        <title>De novo Genome Assembly of Clathrus columnatus (Basidiomycota, Fungi) Using Illumina and Nanopore Sequence Data.</title>
        <authorList>
            <person name="Ogiso-Tanaka E."/>
            <person name="Itagaki H."/>
            <person name="Hosoya T."/>
            <person name="Hosaka K."/>
        </authorList>
    </citation>
    <scope>NUCLEOTIDE SEQUENCE</scope>
    <source>
        <strain evidence="4">MO-923</strain>
    </source>
</reference>
<dbReference type="GO" id="GO:0008233">
    <property type="term" value="F:peptidase activity"/>
    <property type="evidence" value="ECO:0007669"/>
    <property type="project" value="InterPro"/>
</dbReference>
<dbReference type="Gene3D" id="3.40.50.1820">
    <property type="entry name" value="alpha/beta hydrolase"/>
    <property type="match status" value="1"/>
</dbReference>
<dbReference type="InterPro" id="IPR005945">
    <property type="entry name" value="Pro_imino_pep"/>
</dbReference>
<accession>A0AAV5AAQ1</accession>
<dbReference type="PIRSF" id="PIRSF005539">
    <property type="entry name" value="Pept_S33_TRI_F1"/>
    <property type="match status" value="1"/>
</dbReference>
<organism evidence="4 5">
    <name type="scientific">Clathrus columnatus</name>
    <dbReference type="NCBI Taxonomy" id="1419009"/>
    <lineage>
        <taxon>Eukaryota</taxon>
        <taxon>Fungi</taxon>
        <taxon>Dikarya</taxon>
        <taxon>Basidiomycota</taxon>
        <taxon>Agaricomycotina</taxon>
        <taxon>Agaricomycetes</taxon>
        <taxon>Phallomycetidae</taxon>
        <taxon>Phallales</taxon>
        <taxon>Clathraceae</taxon>
        <taxon>Clathrus</taxon>
    </lineage>
</organism>